<proteinExistence type="predicted"/>
<dbReference type="RefSeq" id="WP_156354587.1">
    <property type="nucleotide sequence ID" value="NZ_CACRST010000019.1"/>
</dbReference>
<reference evidence="1" key="1">
    <citation type="submission" date="2019-11" db="EMBL/GenBank/DDBJ databases">
        <authorList>
            <person name="Feng L."/>
        </authorList>
    </citation>
    <scope>NUCLEOTIDE SEQUENCE</scope>
    <source>
        <strain evidence="1">BgluceraseaLFYP119</strain>
    </source>
</reference>
<evidence type="ECO:0000313" key="1">
    <source>
        <dbReference type="EMBL" id="VYT18033.1"/>
    </source>
</evidence>
<evidence type="ECO:0008006" key="2">
    <source>
        <dbReference type="Google" id="ProtNLM"/>
    </source>
</evidence>
<dbReference type="AlphaFoldDB" id="A0A6N2UM11"/>
<gene>
    <name evidence="1" type="ORF">BGLFYP119_02136</name>
</gene>
<organism evidence="1">
    <name type="scientific">Blautia glucerasea</name>
    <dbReference type="NCBI Taxonomy" id="536633"/>
    <lineage>
        <taxon>Bacteria</taxon>
        <taxon>Bacillati</taxon>
        <taxon>Bacillota</taxon>
        <taxon>Clostridia</taxon>
        <taxon>Lachnospirales</taxon>
        <taxon>Lachnospiraceae</taxon>
        <taxon>Blautia</taxon>
    </lineage>
</organism>
<protein>
    <recommendedName>
        <fullName evidence="2">Ribbon-helix-helix protein CopG domain-containing protein</fullName>
    </recommendedName>
</protein>
<dbReference type="EMBL" id="CACRST010000019">
    <property type="protein sequence ID" value="VYT18033.1"/>
    <property type="molecule type" value="Genomic_DNA"/>
</dbReference>
<sequence>MGDTEKKTKSARKVDGKTSVYMNPADKERFVRIAEEHGLNLSAFFRLAANEYIREHNWE</sequence>
<accession>A0A6N2UM11</accession>
<name>A0A6N2UM11_9FIRM</name>